<keyword evidence="2" id="KW-1185">Reference proteome</keyword>
<proteinExistence type="predicted"/>
<dbReference type="RefSeq" id="WP_221312814.1">
    <property type="nucleotide sequence ID" value="NZ_JACHIP010000004.1"/>
</dbReference>
<dbReference type="Gene3D" id="2.50.20.10">
    <property type="entry name" value="Lipoprotein localisation LolA/LolB/LppX"/>
    <property type="match status" value="1"/>
</dbReference>
<evidence type="ECO:0008006" key="3">
    <source>
        <dbReference type="Google" id="ProtNLM"/>
    </source>
</evidence>
<protein>
    <recommendedName>
        <fullName evidence="3">Outer membrane lipoprotein-sorting protein</fullName>
    </recommendedName>
</protein>
<evidence type="ECO:0000313" key="2">
    <source>
        <dbReference type="Proteomes" id="UP000540989"/>
    </source>
</evidence>
<comment type="caution">
    <text evidence="1">The sequence shown here is derived from an EMBL/GenBank/DDBJ whole genome shotgun (WGS) entry which is preliminary data.</text>
</comment>
<dbReference type="AlphaFoldDB" id="A0A7W8E605"/>
<evidence type="ECO:0000313" key="1">
    <source>
        <dbReference type="EMBL" id="MBB5058730.1"/>
    </source>
</evidence>
<organism evidence="1 2">
    <name type="scientific">Granulicella aggregans</name>
    <dbReference type="NCBI Taxonomy" id="474949"/>
    <lineage>
        <taxon>Bacteria</taxon>
        <taxon>Pseudomonadati</taxon>
        <taxon>Acidobacteriota</taxon>
        <taxon>Terriglobia</taxon>
        <taxon>Terriglobales</taxon>
        <taxon>Acidobacteriaceae</taxon>
        <taxon>Granulicella</taxon>
    </lineage>
</organism>
<dbReference type="Proteomes" id="UP000540989">
    <property type="component" value="Unassembled WGS sequence"/>
</dbReference>
<dbReference type="EMBL" id="JACHIP010000004">
    <property type="protein sequence ID" value="MBB5058730.1"/>
    <property type="molecule type" value="Genomic_DNA"/>
</dbReference>
<name>A0A7W8E605_9BACT</name>
<reference evidence="1 2" key="1">
    <citation type="submission" date="2020-08" db="EMBL/GenBank/DDBJ databases">
        <title>Genomic Encyclopedia of Type Strains, Phase IV (KMG-V): Genome sequencing to study the core and pangenomes of soil and plant-associated prokaryotes.</title>
        <authorList>
            <person name="Whitman W."/>
        </authorList>
    </citation>
    <scope>NUCLEOTIDE SEQUENCE [LARGE SCALE GENOMIC DNA]</scope>
    <source>
        <strain evidence="1 2">M8UP14</strain>
    </source>
</reference>
<accession>A0A7W8E605</accession>
<gene>
    <name evidence="1" type="ORF">HDF16_003444</name>
</gene>
<sequence length="195" mass="21589">MTFAGQNAIQIYDGKDGWKLRPFLNRREVEPYTEAEIKMAATQSELDGPLIDYAAKGTSIELASLDKVEGHDSYKLKLTIKDGTTRYLWIDATTFLDLKMEGDPARLDGRPRPVEIYFRDFRAVSGLEIPFVVETKVLNPTVQGRGGAPVASEQMTLEKVEVNPALNDALFTKADLVALAGSQTFATRVSKPVIH</sequence>